<feature type="binding site" evidence="10">
    <location>
        <position position="151"/>
    </location>
    <ligand>
        <name>[4Fe-4S] cluster</name>
        <dbReference type="ChEBI" id="CHEBI:49883"/>
        <label>2</label>
    </ligand>
</feature>
<feature type="binding site" evidence="10">
    <location>
        <position position="76"/>
    </location>
    <ligand>
        <name>[4Fe-4S] cluster</name>
        <dbReference type="ChEBI" id="CHEBI:49883"/>
        <label>1</label>
    </ligand>
</feature>
<evidence type="ECO:0000256" key="9">
    <source>
        <dbReference type="ARBA" id="ARBA00023136"/>
    </source>
</evidence>
<dbReference type="GO" id="GO:0051539">
    <property type="term" value="F:4 iron, 4 sulfur cluster binding"/>
    <property type="evidence" value="ECO:0007669"/>
    <property type="project" value="UniProtKB-UniRule"/>
</dbReference>
<evidence type="ECO:0000256" key="4">
    <source>
        <dbReference type="ARBA" id="ARBA00022737"/>
    </source>
</evidence>
<keyword evidence="3 10" id="KW-0479">Metal-binding</keyword>
<name>A0AAV3FD75_CLOPF</name>
<evidence type="ECO:0000313" key="15">
    <source>
        <dbReference type="Proteomes" id="UP000005358"/>
    </source>
</evidence>
<feature type="domain" description="4Fe-4S ferredoxin-type" evidence="12">
    <location>
        <begin position="207"/>
        <end position="238"/>
    </location>
</feature>
<feature type="binding site" evidence="10">
    <location>
        <position position="59"/>
    </location>
    <ligand>
        <name>[4Fe-4S] cluster</name>
        <dbReference type="ChEBI" id="CHEBI:49883"/>
        <label>1</label>
    </ligand>
</feature>
<dbReference type="CDD" id="cd10549">
    <property type="entry name" value="MtMvhB_like"/>
    <property type="match status" value="1"/>
</dbReference>
<feature type="binding site" evidence="10">
    <location>
        <position position="180"/>
    </location>
    <ligand>
        <name>[4Fe-4S] cluster</name>
        <dbReference type="ChEBI" id="CHEBI:49883"/>
        <label>3</label>
    </ligand>
</feature>
<dbReference type="AlphaFoldDB" id="A0AAV3FD75"/>
<evidence type="ECO:0000256" key="8">
    <source>
        <dbReference type="ARBA" id="ARBA00023014"/>
    </source>
</evidence>
<accession>A0AAV3FD75</accession>
<feature type="region of interest" description="Hydrophobic" evidence="10">
    <location>
        <begin position="1"/>
        <end position="28"/>
    </location>
</feature>
<evidence type="ECO:0000259" key="12">
    <source>
        <dbReference type="PROSITE" id="PS51379"/>
    </source>
</evidence>
<dbReference type="Pfam" id="PF13187">
    <property type="entry name" value="Fer4_9"/>
    <property type="match status" value="1"/>
</dbReference>
<dbReference type="EC" id="7.-.-.-" evidence="10"/>
<dbReference type="RefSeq" id="WP_003481182.1">
    <property type="nucleotide sequence ID" value="NZ_CM001477.1"/>
</dbReference>
<comment type="cofactor">
    <cofactor evidence="10">
        <name>[4Fe-4S] cluster</name>
        <dbReference type="ChEBI" id="CHEBI:49883"/>
    </cofactor>
    <text evidence="10">Binds 3 [4Fe-4S] clusters.</text>
</comment>
<dbReference type="GO" id="GO:0046872">
    <property type="term" value="F:metal ion binding"/>
    <property type="evidence" value="ECO:0007669"/>
    <property type="project" value="UniProtKB-KW"/>
</dbReference>
<feature type="binding site" evidence="10">
    <location>
        <position position="54"/>
    </location>
    <ligand>
        <name>[4Fe-4S] cluster</name>
        <dbReference type="ChEBI" id="CHEBI:49883"/>
        <label>1</label>
    </ligand>
</feature>
<keyword evidence="9 10" id="KW-0472">Membrane</keyword>
<evidence type="ECO:0000256" key="11">
    <source>
        <dbReference type="SAM" id="Phobius"/>
    </source>
</evidence>
<keyword evidence="7 10" id="KW-0408">Iron</keyword>
<feature type="binding site" evidence="10">
    <location>
        <position position="177"/>
    </location>
    <ligand>
        <name>[4Fe-4S] cluster</name>
        <dbReference type="ChEBI" id="CHEBI:49883"/>
        <label>3</label>
    </ligand>
</feature>
<evidence type="ECO:0000256" key="1">
    <source>
        <dbReference type="ARBA" id="ARBA00022448"/>
    </source>
</evidence>
<dbReference type="Proteomes" id="UP000005358">
    <property type="component" value="Chromosome"/>
</dbReference>
<gene>
    <name evidence="10" type="primary">rnfB</name>
    <name evidence="14" type="ORF">HA1_07012</name>
</gene>
<dbReference type="InterPro" id="IPR050395">
    <property type="entry name" value="4Fe4S_Ferredoxin_RnfB"/>
</dbReference>
<feature type="domain" description="4Fe-4S" evidence="13">
    <location>
        <begin position="34"/>
        <end position="93"/>
    </location>
</feature>
<feature type="binding site" evidence="10">
    <location>
        <position position="155"/>
    </location>
    <ligand>
        <name>[4Fe-4S] cluster</name>
        <dbReference type="ChEBI" id="CHEBI:49883"/>
        <label>3</label>
    </ligand>
</feature>
<evidence type="ECO:0000313" key="14">
    <source>
        <dbReference type="EMBL" id="EIA17243.1"/>
    </source>
</evidence>
<dbReference type="PROSITE" id="PS00198">
    <property type="entry name" value="4FE4S_FER_1"/>
    <property type="match status" value="2"/>
</dbReference>
<feature type="binding site" evidence="10">
    <location>
        <position position="51"/>
    </location>
    <ligand>
        <name>[4Fe-4S] cluster</name>
        <dbReference type="ChEBI" id="CHEBI:49883"/>
        <label>1</label>
    </ligand>
</feature>
<dbReference type="EMBL" id="AFES01000020">
    <property type="protein sequence ID" value="EIA17243.1"/>
    <property type="molecule type" value="Genomic_DNA"/>
</dbReference>
<feature type="domain" description="4Fe-4S ferredoxin-type" evidence="12">
    <location>
        <begin position="165"/>
        <end position="194"/>
    </location>
</feature>
<dbReference type="SUPFAM" id="SSF54862">
    <property type="entry name" value="4Fe-4S ferredoxins"/>
    <property type="match status" value="1"/>
</dbReference>
<feature type="domain" description="4Fe-4S ferredoxin-type" evidence="12">
    <location>
        <begin position="239"/>
        <end position="268"/>
    </location>
</feature>
<dbReference type="Pfam" id="PF04060">
    <property type="entry name" value="FeS"/>
    <property type="match status" value="1"/>
</dbReference>
<sequence>MDFSSIFYSILVLGVLGFLFGILLGFASKKFEVKVDERVTKIREILPGANCGGCGYPGCDAYANALVYEGADISLCGVGGQNVAKQIGEILGAKVKPVEKKFAFVKCMGDCKNKKVQLNIPENKNCIEAKEFLKDNESEGCSFGCFGLGSCKDACKFGAISIINGIAKVDSSKCVACKACVSACPQNLIDIIKEDQKVIVSCNSNDSGKIVNQNCSVGCIGCKLCKKNCPSKAIRVENNLAIIDYEKCTSCGICVSKCPKKAINLRENNNEIFLNP</sequence>
<keyword evidence="4 10" id="KW-0677">Repeat</keyword>
<dbReference type="NCBIfam" id="TIGR01944">
    <property type="entry name" value="rnfB"/>
    <property type="match status" value="1"/>
</dbReference>
<evidence type="ECO:0000256" key="3">
    <source>
        <dbReference type="ARBA" id="ARBA00022723"/>
    </source>
</evidence>
<comment type="subcellular location">
    <subcellularLocation>
        <location evidence="10">Cell membrane</location>
    </subcellularLocation>
</comment>
<comment type="caution">
    <text evidence="14">The sequence shown here is derived from an EMBL/GenBank/DDBJ whole genome shotgun (WGS) entry which is preliminary data.</text>
</comment>
<dbReference type="InterPro" id="IPR007202">
    <property type="entry name" value="4Fe-4S_dom"/>
</dbReference>
<keyword evidence="8 10" id="KW-0411">Iron-sulfur</keyword>
<feature type="binding site" evidence="10">
    <location>
        <position position="145"/>
    </location>
    <ligand>
        <name>[4Fe-4S] cluster</name>
        <dbReference type="ChEBI" id="CHEBI:49883"/>
        <label>2</label>
    </ligand>
</feature>
<proteinExistence type="inferred from homology"/>
<dbReference type="PANTHER" id="PTHR43560">
    <property type="entry name" value="ION-TRANSLOCATING OXIDOREDUCTASE COMPLEX SUBUNIT B"/>
    <property type="match status" value="1"/>
</dbReference>
<comment type="caution">
    <text evidence="10">Lacks conserved residue(s) required for the propagation of feature annotation.</text>
</comment>
<keyword evidence="6 10" id="KW-0249">Electron transport</keyword>
<keyword evidence="11" id="KW-1133">Transmembrane helix</keyword>
<dbReference type="HAMAP" id="MF_00463">
    <property type="entry name" value="RsxB_RnfB"/>
    <property type="match status" value="1"/>
</dbReference>
<dbReference type="InterPro" id="IPR011005">
    <property type="entry name" value="Dihydropteroate_synth-like_sf"/>
</dbReference>
<dbReference type="Gene3D" id="3.20.20.20">
    <property type="entry name" value="Dihydropteroate synthase-like"/>
    <property type="match status" value="1"/>
</dbReference>
<comment type="function">
    <text evidence="10">Part of a membrane-bound complex that couples electron transfer with translocation of ions across the membrane.</text>
</comment>
<feature type="binding site" evidence="10">
    <location>
        <position position="184"/>
    </location>
    <ligand>
        <name>[4Fe-4S] cluster</name>
        <dbReference type="ChEBI" id="CHEBI:49883"/>
        <label>2</label>
    </ligand>
</feature>
<evidence type="ECO:0000256" key="10">
    <source>
        <dbReference type="HAMAP-Rule" id="MF_00463"/>
    </source>
</evidence>
<dbReference type="PROSITE" id="PS51379">
    <property type="entry name" value="4FE4S_FER_2"/>
    <property type="match status" value="3"/>
</dbReference>
<organism evidence="14 15">
    <name type="scientific">Clostridium perfringens F262</name>
    <dbReference type="NCBI Taxonomy" id="883064"/>
    <lineage>
        <taxon>Bacteria</taxon>
        <taxon>Bacillati</taxon>
        <taxon>Bacillota</taxon>
        <taxon>Clostridia</taxon>
        <taxon>Eubacteriales</taxon>
        <taxon>Clostridiaceae</taxon>
        <taxon>Clostridium</taxon>
    </lineage>
</organism>
<feature type="transmembrane region" description="Helical" evidence="11">
    <location>
        <begin position="6"/>
        <end position="27"/>
    </location>
</feature>
<dbReference type="PROSITE" id="PS51656">
    <property type="entry name" value="4FE4S"/>
    <property type="match status" value="1"/>
</dbReference>
<keyword evidence="1 10" id="KW-0813">Transport</keyword>
<reference evidence="14 15" key="1">
    <citation type="journal article" date="2012" name="PLoS ONE">
        <title>Genome Sequencing and Analysis of a Type A Clostridium perfringens Isolate from a Case of Bovine Clostridial Abomasitis.</title>
        <authorList>
            <person name="Nowell V.J."/>
            <person name="Kropinski A.M."/>
            <person name="Songer J.G."/>
            <person name="Macinnes J.I."/>
            <person name="Parreira V.R."/>
            <person name="Prescott J.F."/>
        </authorList>
    </citation>
    <scope>NUCLEOTIDE SEQUENCE [LARGE SCALE GENOMIC DNA]</scope>
    <source>
        <strain evidence="14 15">F262</strain>
    </source>
</reference>
<comment type="similarity">
    <text evidence="10">Belongs to the 4Fe4S bacterial-type ferredoxin family. RnfB subfamily.</text>
</comment>
<dbReference type="InterPro" id="IPR010207">
    <property type="entry name" value="Elect_transpt_cplx_RnfB/RsxB"/>
</dbReference>
<dbReference type="GO" id="GO:0022900">
    <property type="term" value="P:electron transport chain"/>
    <property type="evidence" value="ECO:0007669"/>
    <property type="project" value="UniProtKB-UniRule"/>
</dbReference>
<dbReference type="Pfam" id="PF00037">
    <property type="entry name" value="Fer4"/>
    <property type="match status" value="1"/>
</dbReference>
<evidence type="ECO:0000256" key="6">
    <source>
        <dbReference type="ARBA" id="ARBA00022982"/>
    </source>
</evidence>
<dbReference type="InterPro" id="IPR017900">
    <property type="entry name" value="4Fe4S_Fe_S_CS"/>
</dbReference>
<evidence type="ECO:0000256" key="2">
    <source>
        <dbReference type="ARBA" id="ARBA00022485"/>
    </source>
</evidence>
<dbReference type="GO" id="GO:0009055">
    <property type="term" value="F:electron transfer activity"/>
    <property type="evidence" value="ECO:0007669"/>
    <property type="project" value="InterPro"/>
</dbReference>
<feature type="binding site" evidence="10">
    <location>
        <position position="174"/>
    </location>
    <ligand>
        <name>[4Fe-4S] cluster</name>
        <dbReference type="ChEBI" id="CHEBI:49883"/>
        <label>3</label>
    </ligand>
</feature>
<keyword evidence="2 10" id="KW-0004">4Fe-4S</keyword>
<comment type="subunit">
    <text evidence="10">The complex is composed of six subunits: RnfA, RnfB, RnfC, RnfD, RnfE and RnfG.</text>
</comment>
<dbReference type="Gene3D" id="3.30.70.20">
    <property type="match status" value="2"/>
</dbReference>
<evidence type="ECO:0000256" key="7">
    <source>
        <dbReference type="ARBA" id="ARBA00023004"/>
    </source>
</evidence>
<evidence type="ECO:0000256" key="5">
    <source>
        <dbReference type="ARBA" id="ARBA00022967"/>
    </source>
</evidence>
<keyword evidence="10" id="KW-1003">Cell membrane</keyword>
<keyword evidence="11" id="KW-0812">Transmembrane</keyword>
<evidence type="ECO:0000259" key="13">
    <source>
        <dbReference type="PROSITE" id="PS51656"/>
    </source>
</evidence>
<protein>
    <recommendedName>
        <fullName evidence="10">Ion-translocating oxidoreductase complex subunit B</fullName>
        <ecNumber evidence="10">7.-.-.-</ecNumber>
    </recommendedName>
    <alternativeName>
        <fullName evidence="10">Rnf electron transport complex subunit B</fullName>
    </alternativeName>
</protein>
<dbReference type="GO" id="GO:0005886">
    <property type="term" value="C:plasma membrane"/>
    <property type="evidence" value="ECO:0007669"/>
    <property type="project" value="UniProtKB-SubCell"/>
</dbReference>
<dbReference type="PANTHER" id="PTHR43560:SF1">
    <property type="entry name" value="ION-TRANSLOCATING OXIDOREDUCTASE COMPLEX SUBUNIT B"/>
    <property type="match status" value="1"/>
</dbReference>
<keyword evidence="5 10" id="KW-1278">Translocase</keyword>
<dbReference type="InterPro" id="IPR017896">
    <property type="entry name" value="4Fe4S_Fe-S-bd"/>
</dbReference>
<feature type="binding site" evidence="10">
    <location>
        <position position="141"/>
    </location>
    <ligand>
        <name>[4Fe-4S] cluster</name>
        <dbReference type="ChEBI" id="CHEBI:49883"/>
        <label>2</label>
    </ligand>
</feature>